<dbReference type="PANTHER" id="PTHR41349:SF1">
    <property type="entry name" value="PROTEIN CBG08683"/>
    <property type="match status" value="1"/>
</dbReference>
<dbReference type="RefSeq" id="WP_054728105.1">
    <property type="nucleotide sequence ID" value="NZ_CP012898.1"/>
</dbReference>
<dbReference type="STRING" id="1736674.APS56_11125"/>
<name>A0A0P0CMD4_9FLAO</name>
<organism evidence="2 3">
    <name type="scientific">Pseudalgibacter alginicilyticus</name>
    <dbReference type="NCBI Taxonomy" id="1736674"/>
    <lineage>
        <taxon>Bacteria</taxon>
        <taxon>Pseudomonadati</taxon>
        <taxon>Bacteroidota</taxon>
        <taxon>Flavobacteriia</taxon>
        <taxon>Flavobacteriales</taxon>
        <taxon>Flavobacteriaceae</taxon>
        <taxon>Pseudalgibacter</taxon>
    </lineage>
</organism>
<dbReference type="Pfam" id="PF03372">
    <property type="entry name" value="Exo_endo_phos"/>
    <property type="match status" value="1"/>
</dbReference>
<dbReference type="InterPro" id="IPR036691">
    <property type="entry name" value="Endo/exonu/phosph_ase_sf"/>
</dbReference>
<dbReference type="KEGG" id="ahz:APS56_11125"/>
<gene>
    <name evidence="2" type="ORF">APS56_11125</name>
</gene>
<dbReference type="PANTHER" id="PTHR41349">
    <property type="match status" value="1"/>
</dbReference>
<dbReference type="InterPro" id="IPR005135">
    <property type="entry name" value="Endo/exonuclease/phosphatase"/>
</dbReference>
<dbReference type="Gene3D" id="3.60.10.10">
    <property type="entry name" value="Endonuclease/exonuclease/phosphatase"/>
    <property type="match status" value="1"/>
</dbReference>
<proteinExistence type="predicted"/>
<evidence type="ECO:0000259" key="1">
    <source>
        <dbReference type="Pfam" id="PF03372"/>
    </source>
</evidence>
<reference evidence="2 3" key="1">
    <citation type="submission" date="2015-10" db="EMBL/GenBank/DDBJ databases">
        <authorList>
            <person name="Gilbert D.G."/>
        </authorList>
    </citation>
    <scope>NUCLEOTIDE SEQUENCE [LARGE SCALE GENOMIC DNA]</scope>
    <source>
        <strain evidence="3">HZ-22</strain>
    </source>
</reference>
<keyword evidence="2" id="KW-0255">Endonuclease</keyword>
<feature type="domain" description="Endonuclease/exonuclease/phosphatase" evidence="1">
    <location>
        <begin position="31"/>
        <end position="335"/>
    </location>
</feature>
<evidence type="ECO:0000313" key="2">
    <source>
        <dbReference type="EMBL" id="ALJ05645.1"/>
    </source>
</evidence>
<protein>
    <submittedName>
        <fullName evidence="2">Endonuclease</fullName>
    </submittedName>
</protein>
<dbReference type="AlphaFoldDB" id="A0A0P0CMD4"/>
<dbReference type="SUPFAM" id="SSF56219">
    <property type="entry name" value="DNase I-like"/>
    <property type="match status" value="1"/>
</dbReference>
<dbReference type="PATRIC" id="fig|1736674.3.peg.2280"/>
<dbReference type="GO" id="GO:0004519">
    <property type="term" value="F:endonuclease activity"/>
    <property type="evidence" value="ECO:0007669"/>
    <property type="project" value="UniProtKB-KW"/>
</dbReference>
<keyword evidence="2" id="KW-0378">Hydrolase</keyword>
<accession>A0A0P0CMD4</accession>
<evidence type="ECO:0000313" key="3">
    <source>
        <dbReference type="Proteomes" id="UP000057981"/>
    </source>
</evidence>
<dbReference type="Proteomes" id="UP000057981">
    <property type="component" value="Chromosome"/>
</dbReference>
<dbReference type="EMBL" id="CP012898">
    <property type="protein sequence ID" value="ALJ05645.1"/>
    <property type="molecule type" value="Genomic_DNA"/>
</dbReference>
<keyword evidence="2" id="KW-0540">Nuclease</keyword>
<dbReference type="OrthoDB" id="9794261at2"/>
<keyword evidence="3" id="KW-1185">Reference proteome</keyword>
<sequence>MKFSYTILFIIISYFLFNCNQKTELTIHVLQFNIWQEGTIIEGGFDAIVNEIIRTKSDLIAFSEVRNYNKINFNEHIIEALKDKGYTYYAQKSQDTGLLSKYPIISQTALYPVINDHGSITKAIINVLGEEIAFYSGHLDYLNCALYLPRGYDGSTWKKLDNPITNIDTIQKVNLVSKRDEAIDVFIKDAKNEIKQGRIVIYGGDNNEPSHLDWIEANKNRYDHHGVVINWRNTFELQKAGFTDVYREKYPNPITHPGFTYPANNKDIPIEKLAWSPDADDRDRIDFIFYYPDDRLKLNDVKIVGPKGDIVRNKRITETTNDEFIEPFAIWPTDHKAILASFSLTY</sequence>